<evidence type="ECO:0000256" key="1">
    <source>
        <dbReference type="ARBA" id="ARBA00000900"/>
    </source>
</evidence>
<evidence type="ECO:0000256" key="8">
    <source>
        <dbReference type="ARBA" id="ARBA00022679"/>
    </source>
</evidence>
<protein>
    <recommendedName>
        <fullName evidence="5">RING-type E3 ubiquitin transferase</fullName>
        <ecNumber evidence="5">2.3.2.27</ecNumber>
    </recommendedName>
</protein>
<feature type="compositionally biased region" description="Basic and acidic residues" evidence="18">
    <location>
        <begin position="1"/>
        <end position="15"/>
    </location>
</feature>
<dbReference type="InParanoid" id="A0A5N3ZYW7"/>
<dbReference type="GO" id="GO:0016567">
    <property type="term" value="P:protein ubiquitination"/>
    <property type="evidence" value="ECO:0007669"/>
    <property type="project" value="InterPro"/>
</dbReference>
<dbReference type="GO" id="GO:0016605">
    <property type="term" value="C:PML body"/>
    <property type="evidence" value="ECO:0007669"/>
    <property type="project" value="UniProtKB-SubCell"/>
</dbReference>
<dbReference type="EC" id="2.3.2.27" evidence="5"/>
<dbReference type="SMART" id="SM00320">
    <property type="entry name" value="WD40"/>
    <property type="match status" value="2"/>
</dbReference>
<dbReference type="GO" id="GO:0008270">
    <property type="term" value="F:zinc ion binding"/>
    <property type="evidence" value="ECO:0007669"/>
    <property type="project" value="UniProtKB-KW"/>
</dbReference>
<evidence type="ECO:0000259" key="19">
    <source>
        <dbReference type="PROSITE" id="PS50089"/>
    </source>
</evidence>
<keyword evidence="7" id="KW-0853">WD repeat</keyword>
<evidence type="ECO:0000256" key="4">
    <source>
        <dbReference type="ARBA" id="ARBA00004906"/>
    </source>
</evidence>
<dbReference type="Gene3D" id="2.130.10.10">
    <property type="entry name" value="YVTN repeat-like/Quinoprotein amine dehydrogenase"/>
    <property type="match status" value="1"/>
</dbReference>
<evidence type="ECO:0000313" key="20">
    <source>
        <dbReference type="EMBL" id="KAB0790266.1"/>
    </source>
</evidence>
<keyword evidence="14" id="KW-0234">DNA repair</keyword>
<dbReference type="InterPro" id="IPR013083">
    <property type="entry name" value="Znf_RING/FYVE/PHD"/>
</dbReference>
<feature type="coiled-coil region" evidence="17">
    <location>
        <begin position="136"/>
        <end position="184"/>
    </location>
</feature>
<dbReference type="InterPro" id="IPR056527">
    <property type="entry name" value="WD40_RFWD3"/>
</dbReference>
<keyword evidence="13" id="KW-0862">Zinc</keyword>
<dbReference type="GO" id="GO:0036297">
    <property type="term" value="P:interstrand cross-link repair"/>
    <property type="evidence" value="ECO:0007669"/>
    <property type="project" value="InterPro"/>
</dbReference>
<dbReference type="SMART" id="SM00184">
    <property type="entry name" value="RING"/>
    <property type="match status" value="1"/>
</dbReference>
<dbReference type="Gene3D" id="3.30.40.10">
    <property type="entry name" value="Zinc/RING finger domain, C3HC4 (zinc finger)"/>
    <property type="match status" value="1"/>
</dbReference>
<name>A0A5N3ZYW7_PHOPY</name>
<dbReference type="EMBL" id="VVIM01001578">
    <property type="protein sequence ID" value="KAB0790266.1"/>
    <property type="molecule type" value="Genomic_DNA"/>
</dbReference>
<evidence type="ECO:0000256" key="13">
    <source>
        <dbReference type="ARBA" id="ARBA00022833"/>
    </source>
</evidence>
<sequence>MNGNEFQHKMEREGIEDTTEGPAIEDIEMKPVPSNPTDHQTNGTTEESKNEHDFNRSCLDDDEGRLCPICLESWTNAGDHRVCSLKCGHVFGQACIERWFSTQKAKSCPSCKAKSSSRHIWFIYSKTLVPMNSDCIDEAKQDIVCANAKRDKVKIELQNGLLREEALKKEILELAGDVQFLNKEVQLRQHVSVPSASNTSCRLHLDRSLTLCEEPSCRVLDYFYKKHIIVASVKSSNALFPGFGARQLDMATCRLTTYIPLHSAAIRDFKFNTDNPYLLSVSLDKTAKLVGVSPLAAPVCIYTSNSPLWSCCWDSSNSNYVYIGGQEGSVMKIDIRQPGKPVSTMEVPGDRSPVVSVASIPPNSNRAMPDGGIISCKLNSLWAFQTNGEEYTRHQLPLEGPFVSMVYQHFTNEFLISSRPNSQHPYSRHYLWCLDSVADDVTCNITHTIRGSTVQSYLSRSCFITHNYNSFIAAYQESDRSMCLWNAKTGNKVCSATARDPILDICGININNESFVVSLSQRK</sequence>
<evidence type="ECO:0000256" key="11">
    <source>
        <dbReference type="ARBA" id="ARBA00022771"/>
    </source>
</evidence>
<dbReference type="InterPro" id="IPR001841">
    <property type="entry name" value="Znf_RING"/>
</dbReference>
<keyword evidence="15" id="KW-0539">Nucleus</keyword>
<dbReference type="GO" id="GO:0005737">
    <property type="term" value="C:cytoplasm"/>
    <property type="evidence" value="ECO:0007669"/>
    <property type="project" value="UniProtKB-SubCell"/>
</dbReference>
<keyword evidence="12" id="KW-0833">Ubl conjugation pathway</keyword>
<dbReference type="Pfam" id="PF13639">
    <property type="entry name" value="zf-RING_2"/>
    <property type="match status" value="1"/>
</dbReference>
<gene>
    <name evidence="20" type="ORF">PPYR_15395</name>
</gene>
<dbReference type="PANTHER" id="PTHR16047:SF7">
    <property type="entry name" value="E3 UBIQUITIN-PROTEIN LIGASE RFWD3"/>
    <property type="match status" value="1"/>
</dbReference>
<evidence type="ECO:0000256" key="18">
    <source>
        <dbReference type="SAM" id="MobiDB-lite"/>
    </source>
</evidence>
<evidence type="ECO:0000256" key="7">
    <source>
        <dbReference type="ARBA" id="ARBA00022574"/>
    </source>
</evidence>
<feature type="compositionally biased region" description="Polar residues" evidence="18">
    <location>
        <begin position="35"/>
        <end position="45"/>
    </location>
</feature>
<dbReference type="GO" id="GO:0061630">
    <property type="term" value="F:ubiquitin protein ligase activity"/>
    <property type="evidence" value="ECO:0007669"/>
    <property type="project" value="UniProtKB-EC"/>
</dbReference>
<evidence type="ECO:0000256" key="6">
    <source>
        <dbReference type="ARBA" id="ARBA00022490"/>
    </source>
</evidence>
<evidence type="ECO:0000256" key="3">
    <source>
        <dbReference type="ARBA" id="ARBA00004496"/>
    </source>
</evidence>
<dbReference type="SUPFAM" id="SSF57850">
    <property type="entry name" value="RING/U-box"/>
    <property type="match status" value="1"/>
</dbReference>
<dbReference type="Proteomes" id="UP000327044">
    <property type="component" value="Unassembled WGS sequence"/>
</dbReference>
<evidence type="ECO:0000256" key="5">
    <source>
        <dbReference type="ARBA" id="ARBA00012483"/>
    </source>
</evidence>
<dbReference type="InterPro" id="IPR037381">
    <property type="entry name" value="RFWD3"/>
</dbReference>
<evidence type="ECO:0000256" key="17">
    <source>
        <dbReference type="SAM" id="Coils"/>
    </source>
</evidence>
<dbReference type="InterPro" id="IPR036322">
    <property type="entry name" value="WD40_repeat_dom_sf"/>
</dbReference>
<dbReference type="InterPro" id="IPR001680">
    <property type="entry name" value="WD40_rpt"/>
</dbReference>
<comment type="pathway">
    <text evidence="4">Protein modification; protein ubiquitination.</text>
</comment>
<reference evidence="20 21" key="1">
    <citation type="journal article" date="2018" name="Elife">
        <title>Firefly genomes illuminate parallel origins of bioluminescence in beetles.</title>
        <authorList>
            <person name="Fallon T.R."/>
            <person name="Lower S.E."/>
            <person name="Chang C.H."/>
            <person name="Bessho-Uehara M."/>
            <person name="Martin G.J."/>
            <person name="Bewick A.J."/>
            <person name="Behringer M."/>
            <person name="Debat H.J."/>
            <person name="Wong I."/>
            <person name="Day J.C."/>
            <person name="Suvorov A."/>
            <person name="Silva C.J."/>
            <person name="Stanger-Hall K.F."/>
            <person name="Hall D.W."/>
            <person name="Schmitz R.J."/>
            <person name="Nelson D.R."/>
            <person name="Lewis S.M."/>
            <person name="Shigenobu S."/>
            <person name="Bybee S.M."/>
            <person name="Larracuente A.M."/>
            <person name="Oba Y."/>
            <person name="Weng J.K."/>
        </authorList>
    </citation>
    <scope>NUCLEOTIDE SEQUENCE [LARGE SCALE GENOMIC DNA]</scope>
    <source>
        <strain evidence="20">1611_PpyrPB1</strain>
        <tissue evidence="20">Whole body</tissue>
    </source>
</reference>
<comment type="subcellular location">
    <subcellularLocation>
        <location evidence="3">Cytoplasm</location>
    </subcellularLocation>
    <subcellularLocation>
        <location evidence="2">Nucleus</location>
        <location evidence="2">PML body</location>
    </subcellularLocation>
</comment>
<evidence type="ECO:0000313" key="21">
    <source>
        <dbReference type="Proteomes" id="UP000327044"/>
    </source>
</evidence>
<proteinExistence type="predicted"/>
<evidence type="ECO:0000256" key="10">
    <source>
        <dbReference type="ARBA" id="ARBA00022763"/>
    </source>
</evidence>
<dbReference type="SUPFAM" id="SSF50978">
    <property type="entry name" value="WD40 repeat-like"/>
    <property type="match status" value="1"/>
</dbReference>
<evidence type="ECO:0000256" key="2">
    <source>
        <dbReference type="ARBA" id="ARBA00004322"/>
    </source>
</evidence>
<keyword evidence="8" id="KW-0808">Transferase</keyword>
<evidence type="ECO:0000256" key="12">
    <source>
        <dbReference type="ARBA" id="ARBA00022786"/>
    </source>
</evidence>
<evidence type="ECO:0000256" key="9">
    <source>
        <dbReference type="ARBA" id="ARBA00022737"/>
    </source>
</evidence>
<keyword evidence="11 16" id="KW-0863">Zinc-finger</keyword>
<dbReference type="Pfam" id="PF23419">
    <property type="entry name" value="WD40_RFWD3"/>
    <property type="match status" value="1"/>
</dbReference>
<keyword evidence="11 16" id="KW-0479">Metal-binding</keyword>
<dbReference type="InterPro" id="IPR015943">
    <property type="entry name" value="WD40/YVTN_repeat-like_dom_sf"/>
</dbReference>
<keyword evidence="9" id="KW-0677">Repeat</keyword>
<evidence type="ECO:0000256" key="14">
    <source>
        <dbReference type="ARBA" id="ARBA00023204"/>
    </source>
</evidence>
<dbReference type="AlphaFoldDB" id="A0A5N3ZYW7"/>
<dbReference type="PANTHER" id="PTHR16047">
    <property type="entry name" value="RFWD3 PROTEIN"/>
    <property type="match status" value="1"/>
</dbReference>
<dbReference type="CDD" id="cd16450">
    <property type="entry name" value="mRING-C3HGC3_RFWD3"/>
    <property type="match status" value="1"/>
</dbReference>
<feature type="non-terminal residue" evidence="20">
    <location>
        <position position="523"/>
    </location>
</feature>
<keyword evidence="21" id="KW-1185">Reference proteome</keyword>
<keyword evidence="17" id="KW-0175">Coiled coil</keyword>
<feature type="region of interest" description="Disordered" evidence="18">
    <location>
        <begin position="1"/>
        <end position="54"/>
    </location>
</feature>
<comment type="caution">
    <text evidence="20">The sequence shown here is derived from an EMBL/GenBank/DDBJ whole genome shotgun (WGS) entry which is preliminary data.</text>
</comment>
<evidence type="ECO:0000256" key="16">
    <source>
        <dbReference type="PROSITE-ProRule" id="PRU00175"/>
    </source>
</evidence>
<keyword evidence="6" id="KW-0963">Cytoplasm</keyword>
<comment type="catalytic activity">
    <reaction evidence="1">
        <text>S-ubiquitinyl-[E2 ubiquitin-conjugating enzyme]-L-cysteine + [acceptor protein]-L-lysine = [E2 ubiquitin-conjugating enzyme]-L-cysteine + N(6)-ubiquitinyl-[acceptor protein]-L-lysine.</text>
        <dbReference type="EC" id="2.3.2.27"/>
    </reaction>
</comment>
<feature type="domain" description="RING-type" evidence="19">
    <location>
        <begin position="67"/>
        <end position="112"/>
    </location>
</feature>
<keyword evidence="10" id="KW-0227">DNA damage</keyword>
<accession>A0A5N3ZYW7</accession>
<evidence type="ECO:0000256" key="15">
    <source>
        <dbReference type="ARBA" id="ARBA00023242"/>
    </source>
</evidence>
<dbReference type="FunCoup" id="A0A5N3ZYW7">
    <property type="interactions" value="1442"/>
</dbReference>
<organism evidence="20 21">
    <name type="scientific">Photinus pyralis</name>
    <name type="common">Common eastern firefly</name>
    <name type="synonym">Lampyris pyralis</name>
    <dbReference type="NCBI Taxonomy" id="7054"/>
    <lineage>
        <taxon>Eukaryota</taxon>
        <taxon>Metazoa</taxon>
        <taxon>Ecdysozoa</taxon>
        <taxon>Arthropoda</taxon>
        <taxon>Hexapoda</taxon>
        <taxon>Insecta</taxon>
        <taxon>Pterygota</taxon>
        <taxon>Neoptera</taxon>
        <taxon>Endopterygota</taxon>
        <taxon>Coleoptera</taxon>
        <taxon>Polyphaga</taxon>
        <taxon>Elateriformia</taxon>
        <taxon>Elateroidea</taxon>
        <taxon>Lampyridae</taxon>
        <taxon>Lampyrinae</taxon>
        <taxon>Photinus</taxon>
    </lineage>
</organism>
<dbReference type="PROSITE" id="PS50089">
    <property type="entry name" value="ZF_RING_2"/>
    <property type="match status" value="1"/>
</dbReference>
<feature type="compositionally biased region" description="Acidic residues" evidence="18">
    <location>
        <begin position="16"/>
        <end position="26"/>
    </location>
</feature>